<feature type="region of interest" description="Disordered" evidence="7">
    <location>
        <begin position="1"/>
        <end position="21"/>
    </location>
</feature>
<dbReference type="Pfam" id="PF14559">
    <property type="entry name" value="TPR_19"/>
    <property type="match status" value="1"/>
</dbReference>
<dbReference type="AlphaFoldDB" id="A0A2P2E9P7"/>
<dbReference type="PROSITE" id="PS51352">
    <property type="entry name" value="THIOREDOXIN_2"/>
    <property type="match status" value="1"/>
</dbReference>
<evidence type="ECO:0000256" key="5">
    <source>
        <dbReference type="ARBA" id="ARBA00023284"/>
    </source>
</evidence>
<sequence length="307" mass="32412">MALIGLGASKPKTGATADPTGLIKDGSDQSFKADVIDVSMETPVLVDFWAPWCGPCRTLTPTLEKVVKAANGRVKLVKINIDEHPAIAGQLRVQSIPAVFAFDKGRPVDGFMGAQPESQIKALVDRLAGAQPAGLEELVAAGKESLELGDLGGAAQSFAQAAGLDPENPKALAGLARVYVLGGELDRAQEILASIPKAKQKDPDVISVQAQIDLIHDVAHAGDAAVLNATLAEAPDDLEARFELAKAEIANGDFETAAEHLLFIIKTDRSWQDDAARKQLLKLFDAAGPTAEVTRQGRRKLSAILFS</sequence>
<evidence type="ECO:0000256" key="7">
    <source>
        <dbReference type="SAM" id="MobiDB-lite"/>
    </source>
</evidence>
<dbReference type="Pfam" id="PF14561">
    <property type="entry name" value="TPR_20"/>
    <property type="match status" value="1"/>
</dbReference>
<dbReference type="InterPro" id="IPR005746">
    <property type="entry name" value="Thioredoxin"/>
</dbReference>
<keyword evidence="5" id="KW-0676">Redox-active center</keyword>
<dbReference type="InterPro" id="IPR013766">
    <property type="entry name" value="Thioredoxin_domain"/>
</dbReference>
<dbReference type="Proteomes" id="UP000245086">
    <property type="component" value="Unassembled WGS sequence"/>
</dbReference>
<dbReference type="PANTHER" id="PTHR45663">
    <property type="entry name" value="GEO12009P1"/>
    <property type="match status" value="1"/>
</dbReference>
<keyword evidence="2" id="KW-0813">Transport</keyword>
<comment type="caution">
    <text evidence="9">The sequence shown here is derived from an EMBL/GenBank/DDBJ whole genome shotgun (WGS) entry which is preliminary data.</text>
</comment>
<comment type="similarity">
    <text evidence="1">Belongs to the thioredoxin family.</text>
</comment>
<gene>
    <name evidence="9" type="primary">trxA_2</name>
    <name evidence="9" type="ORF">PbB2_01454</name>
</gene>
<dbReference type="SUPFAM" id="SSF48452">
    <property type="entry name" value="TPR-like"/>
    <property type="match status" value="1"/>
</dbReference>
<dbReference type="InterPro" id="IPR011990">
    <property type="entry name" value="TPR-like_helical_dom_sf"/>
</dbReference>
<dbReference type="PANTHER" id="PTHR45663:SF11">
    <property type="entry name" value="GEO12009P1"/>
    <property type="match status" value="1"/>
</dbReference>
<dbReference type="GO" id="GO:0005829">
    <property type="term" value="C:cytosol"/>
    <property type="evidence" value="ECO:0007669"/>
    <property type="project" value="TreeGrafter"/>
</dbReference>
<name>A0A2P2E9P7_9PROT</name>
<dbReference type="CDD" id="cd02956">
    <property type="entry name" value="ybbN"/>
    <property type="match status" value="1"/>
</dbReference>
<dbReference type="OrthoDB" id="9790390at2"/>
<proteinExistence type="inferred from homology"/>
<dbReference type="PRINTS" id="PR00421">
    <property type="entry name" value="THIOREDOXIN"/>
</dbReference>
<evidence type="ECO:0000256" key="4">
    <source>
        <dbReference type="ARBA" id="ARBA00023157"/>
    </source>
</evidence>
<dbReference type="GO" id="GO:0006950">
    <property type="term" value="P:response to stress"/>
    <property type="evidence" value="ECO:0007669"/>
    <property type="project" value="UniProtKB-ARBA"/>
</dbReference>
<keyword evidence="4" id="KW-1015">Disulfide bond</keyword>
<evidence type="ECO:0000256" key="1">
    <source>
        <dbReference type="ARBA" id="ARBA00008987"/>
    </source>
</evidence>
<dbReference type="InterPro" id="IPR036249">
    <property type="entry name" value="Thioredoxin-like_sf"/>
</dbReference>
<feature type="domain" description="Thioredoxin" evidence="8">
    <location>
        <begin position="11"/>
        <end position="129"/>
    </location>
</feature>
<protein>
    <recommendedName>
        <fullName evidence="6">Thioredoxin</fullName>
    </recommendedName>
</protein>
<dbReference type="EMBL" id="BFBR01000004">
    <property type="protein sequence ID" value="GBF57785.1"/>
    <property type="molecule type" value="Genomic_DNA"/>
</dbReference>
<evidence type="ECO:0000313" key="9">
    <source>
        <dbReference type="EMBL" id="GBF57785.1"/>
    </source>
</evidence>
<dbReference type="FunFam" id="3.40.30.10:FF:000001">
    <property type="entry name" value="Thioredoxin"/>
    <property type="match status" value="1"/>
</dbReference>
<accession>A0A2P2E9P7</accession>
<organism evidence="9 10">
    <name type="scientific">Candidatus Phycosocius bacilliformis</name>
    <dbReference type="NCBI Taxonomy" id="1445552"/>
    <lineage>
        <taxon>Bacteria</taxon>
        <taxon>Pseudomonadati</taxon>
        <taxon>Pseudomonadota</taxon>
        <taxon>Alphaproteobacteria</taxon>
        <taxon>Caulobacterales</taxon>
        <taxon>Caulobacterales incertae sedis</taxon>
        <taxon>Candidatus Phycosocius</taxon>
    </lineage>
</organism>
<dbReference type="GO" id="GO:0015035">
    <property type="term" value="F:protein-disulfide reductase activity"/>
    <property type="evidence" value="ECO:0007669"/>
    <property type="project" value="UniProtKB-UniRule"/>
</dbReference>
<reference evidence="9 10" key="1">
    <citation type="journal article" date="2018" name="Genome Announc.">
        <title>Draft Genome Sequence of "Candidatus Phycosocius bacilliformis," an Alphaproteobacterial Ectosymbiont of the Hydrocarbon-Producing Green Alga Botryococcus braunii.</title>
        <authorList>
            <person name="Tanabe Y."/>
            <person name="Yamaguchi H."/>
            <person name="Watanabe M.M."/>
        </authorList>
    </citation>
    <scope>NUCLEOTIDE SEQUENCE [LARGE SCALE GENOMIC DNA]</scope>
    <source>
        <strain evidence="9 10">BOTRYCO-2</strain>
    </source>
</reference>
<dbReference type="RefSeq" id="WP_108984885.1">
    <property type="nucleotide sequence ID" value="NZ_BFBR01000004.1"/>
</dbReference>
<dbReference type="Gene3D" id="3.40.30.10">
    <property type="entry name" value="Glutaredoxin"/>
    <property type="match status" value="1"/>
</dbReference>
<evidence type="ECO:0000259" key="8">
    <source>
        <dbReference type="PROSITE" id="PS51352"/>
    </source>
</evidence>
<evidence type="ECO:0000256" key="2">
    <source>
        <dbReference type="ARBA" id="ARBA00022448"/>
    </source>
</evidence>
<dbReference type="Gene3D" id="1.25.40.10">
    <property type="entry name" value="Tetratricopeptide repeat domain"/>
    <property type="match status" value="2"/>
</dbReference>
<keyword evidence="3" id="KW-0249">Electron transport</keyword>
<dbReference type="SUPFAM" id="SSF52833">
    <property type="entry name" value="Thioredoxin-like"/>
    <property type="match status" value="1"/>
</dbReference>
<keyword evidence="10" id="KW-1185">Reference proteome</keyword>
<dbReference type="InterPro" id="IPR017937">
    <property type="entry name" value="Thioredoxin_CS"/>
</dbReference>
<evidence type="ECO:0000313" key="10">
    <source>
        <dbReference type="Proteomes" id="UP000245086"/>
    </source>
</evidence>
<dbReference type="NCBIfam" id="TIGR01068">
    <property type="entry name" value="thioredoxin"/>
    <property type="match status" value="1"/>
</dbReference>
<evidence type="ECO:0000256" key="6">
    <source>
        <dbReference type="NCBIfam" id="TIGR01068"/>
    </source>
</evidence>
<evidence type="ECO:0000256" key="3">
    <source>
        <dbReference type="ARBA" id="ARBA00022982"/>
    </source>
</evidence>
<dbReference type="Pfam" id="PF00085">
    <property type="entry name" value="Thioredoxin"/>
    <property type="match status" value="1"/>
</dbReference>
<dbReference type="PROSITE" id="PS00194">
    <property type="entry name" value="THIOREDOXIN_1"/>
    <property type="match status" value="1"/>
</dbReference>
<dbReference type="GO" id="GO:0045454">
    <property type="term" value="P:cell redox homeostasis"/>
    <property type="evidence" value="ECO:0007669"/>
    <property type="project" value="TreeGrafter"/>
</dbReference>